<dbReference type="PANTHER" id="PTHR13343:SF17">
    <property type="entry name" value="CELLULAR REPRESSOR OF E1A-STIMULATED GENES, ISOFORM A"/>
    <property type="match status" value="1"/>
</dbReference>
<dbReference type="InterPro" id="IPR055343">
    <property type="entry name" value="CREG_beta-barrel"/>
</dbReference>
<evidence type="ECO:0000313" key="4">
    <source>
        <dbReference type="Proteomes" id="UP001318860"/>
    </source>
</evidence>
<evidence type="ECO:0000313" key="3">
    <source>
        <dbReference type="EMBL" id="KAK6145934.1"/>
    </source>
</evidence>
<dbReference type="InterPro" id="IPR012349">
    <property type="entry name" value="Split_barrel_FMN-bd"/>
</dbReference>
<dbReference type="Proteomes" id="UP001318860">
    <property type="component" value="Unassembled WGS sequence"/>
</dbReference>
<reference evidence="3 4" key="1">
    <citation type="journal article" date="2021" name="Comput. Struct. Biotechnol. J.">
        <title>De novo genome assembly of the potent medicinal plant Rehmannia glutinosa using nanopore technology.</title>
        <authorList>
            <person name="Ma L."/>
            <person name="Dong C."/>
            <person name="Song C."/>
            <person name="Wang X."/>
            <person name="Zheng X."/>
            <person name="Niu Y."/>
            <person name="Chen S."/>
            <person name="Feng W."/>
        </authorList>
    </citation>
    <scope>NUCLEOTIDE SEQUENCE [LARGE SCALE GENOMIC DNA]</scope>
    <source>
        <strain evidence="3">DH-2019</strain>
    </source>
</reference>
<dbReference type="EMBL" id="JABTTQ020000011">
    <property type="protein sequence ID" value="KAK6145934.1"/>
    <property type="molecule type" value="Genomic_DNA"/>
</dbReference>
<name>A0ABR0WHW7_REHGL</name>
<evidence type="ECO:0000259" key="2">
    <source>
        <dbReference type="Pfam" id="PF13883"/>
    </source>
</evidence>
<keyword evidence="4" id="KW-1185">Reference proteome</keyword>
<dbReference type="SUPFAM" id="SSF50475">
    <property type="entry name" value="FMN-binding split barrel"/>
    <property type="match status" value="1"/>
</dbReference>
<keyword evidence="1" id="KW-0732">Signal</keyword>
<protein>
    <recommendedName>
        <fullName evidence="2">CREG-like beta-barrel domain-containing protein</fullName>
    </recommendedName>
</protein>
<comment type="caution">
    <text evidence="3">The sequence shown here is derived from an EMBL/GenBank/DDBJ whole genome shotgun (WGS) entry which is preliminary data.</text>
</comment>
<proteinExistence type="predicted"/>
<organism evidence="3 4">
    <name type="scientific">Rehmannia glutinosa</name>
    <name type="common">Chinese foxglove</name>
    <dbReference type="NCBI Taxonomy" id="99300"/>
    <lineage>
        <taxon>Eukaryota</taxon>
        <taxon>Viridiplantae</taxon>
        <taxon>Streptophyta</taxon>
        <taxon>Embryophyta</taxon>
        <taxon>Tracheophyta</taxon>
        <taxon>Spermatophyta</taxon>
        <taxon>Magnoliopsida</taxon>
        <taxon>eudicotyledons</taxon>
        <taxon>Gunneridae</taxon>
        <taxon>Pentapetalae</taxon>
        <taxon>asterids</taxon>
        <taxon>lamiids</taxon>
        <taxon>Lamiales</taxon>
        <taxon>Orobanchaceae</taxon>
        <taxon>Rehmannieae</taxon>
        <taxon>Rehmannia</taxon>
    </lineage>
</organism>
<feature type="chain" id="PRO_5045908640" description="CREG-like beta-barrel domain-containing protein" evidence="1">
    <location>
        <begin position="24"/>
        <end position="197"/>
    </location>
</feature>
<dbReference type="Gene3D" id="2.30.110.10">
    <property type="entry name" value="Electron Transport, Fmn-binding Protein, Chain A"/>
    <property type="match status" value="1"/>
</dbReference>
<evidence type="ECO:0000256" key="1">
    <source>
        <dbReference type="SAM" id="SignalP"/>
    </source>
</evidence>
<dbReference type="PANTHER" id="PTHR13343">
    <property type="entry name" value="CREG1 PROTEIN"/>
    <property type="match status" value="1"/>
</dbReference>
<accession>A0ABR0WHW7</accession>
<feature type="signal peptide" evidence="1">
    <location>
        <begin position="1"/>
        <end position="23"/>
    </location>
</feature>
<feature type="domain" description="CREG-like beta-barrel" evidence="2">
    <location>
        <begin position="30"/>
        <end position="191"/>
    </location>
</feature>
<gene>
    <name evidence="3" type="ORF">DH2020_019803</name>
</gene>
<sequence length="197" mass="21931">MMKTIIFTLYALIICGTHGFSRASPTSPRPDPKNAPIFGRWLVSQGSWGVLNTLDNHSVPFGNVMSYSDGGTGIPYFYLTITYDPTGMNALRNPKSSFTLSEYELGSCNATTDPQSPICAKITLSGKLRMLRQNSKEAVFAQSALFTDHPQLAGWPTEEERGFRFFKLVIENIFLVNSYNLPRNLTVSQYLQANMLA</sequence>
<dbReference type="Pfam" id="PF13883">
    <property type="entry name" value="CREG_beta-barrel"/>
    <property type="match status" value="1"/>
</dbReference>